<organism evidence="6">
    <name type="scientific">Nyssomyia neivai</name>
    <dbReference type="NCBI Taxonomy" id="330878"/>
    <lineage>
        <taxon>Eukaryota</taxon>
        <taxon>Metazoa</taxon>
        <taxon>Ecdysozoa</taxon>
        <taxon>Arthropoda</taxon>
        <taxon>Hexapoda</taxon>
        <taxon>Insecta</taxon>
        <taxon>Pterygota</taxon>
        <taxon>Neoptera</taxon>
        <taxon>Endopterygota</taxon>
        <taxon>Diptera</taxon>
        <taxon>Nematocera</taxon>
        <taxon>Psychodoidea</taxon>
        <taxon>Psychodidae</taxon>
        <taxon>Nyssomyia</taxon>
    </lineage>
</organism>
<comment type="similarity">
    <text evidence="1">Belongs to the N-acetylmuramoyl-L-alanine amidase 2 family.</text>
</comment>
<evidence type="ECO:0000259" key="5">
    <source>
        <dbReference type="SMART" id="SM00701"/>
    </source>
</evidence>
<evidence type="ECO:0000259" key="4">
    <source>
        <dbReference type="SMART" id="SM00644"/>
    </source>
</evidence>
<dbReference type="CDD" id="cd06583">
    <property type="entry name" value="PGRP"/>
    <property type="match status" value="1"/>
</dbReference>
<proteinExistence type="inferred from homology"/>
<evidence type="ECO:0000313" key="6">
    <source>
        <dbReference type="EMBL" id="JAV13120.1"/>
    </source>
</evidence>
<dbReference type="PANTHER" id="PTHR11022:SF41">
    <property type="entry name" value="PEPTIDOGLYCAN-RECOGNITION PROTEIN LC-RELATED"/>
    <property type="match status" value="1"/>
</dbReference>
<dbReference type="Gene3D" id="3.40.80.10">
    <property type="entry name" value="Peptidoglycan recognition protein-like"/>
    <property type="match status" value="1"/>
</dbReference>
<evidence type="ECO:0000256" key="3">
    <source>
        <dbReference type="ARBA" id="ARBA00022859"/>
    </source>
</evidence>
<dbReference type="InterPro" id="IPR036505">
    <property type="entry name" value="Amidase/PGRP_sf"/>
</dbReference>
<dbReference type="SMART" id="SM00644">
    <property type="entry name" value="Ami_2"/>
    <property type="match status" value="1"/>
</dbReference>
<dbReference type="InterPro" id="IPR015510">
    <property type="entry name" value="PGRP"/>
</dbReference>
<dbReference type="SMART" id="SM00701">
    <property type="entry name" value="PGRP"/>
    <property type="match status" value="1"/>
</dbReference>
<dbReference type="InterPro" id="IPR002502">
    <property type="entry name" value="Amidase_domain"/>
</dbReference>
<dbReference type="GO" id="GO:0008745">
    <property type="term" value="F:N-acetylmuramoyl-L-alanine amidase activity"/>
    <property type="evidence" value="ECO:0007669"/>
    <property type="project" value="InterPro"/>
</dbReference>
<feature type="domain" description="N-acetylmuramoyl-L-alanine amidase" evidence="4">
    <location>
        <begin position="198"/>
        <end position="335"/>
    </location>
</feature>
<dbReference type="PANTHER" id="PTHR11022">
    <property type="entry name" value="PEPTIDOGLYCAN RECOGNITION PROTEIN"/>
    <property type="match status" value="1"/>
</dbReference>
<dbReference type="SUPFAM" id="SSF55846">
    <property type="entry name" value="N-acetylmuramoyl-L-alanine amidase-like"/>
    <property type="match status" value="1"/>
</dbReference>
<keyword evidence="2" id="KW-0399">Innate immunity</keyword>
<reference evidence="6" key="1">
    <citation type="submission" date="2016-12" db="EMBL/GenBank/DDBJ databases">
        <title>An insight into the sialome and mialome of the sand fly, Nyssomyia neivai.</title>
        <authorList>
            <person name="Sebastian V."/>
            <person name="Goulart T.M."/>
            <person name="Oliveira W."/>
            <person name="Calvo E."/>
            <person name="Oliveira L.F."/>
            <person name="Pinto M.C."/>
            <person name="Rosselino A.M."/>
            <person name="Ribeiro J.M."/>
        </authorList>
    </citation>
    <scope>NUCLEOTIDE SEQUENCE</scope>
</reference>
<evidence type="ECO:0000256" key="1">
    <source>
        <dbReference type="ARBA" id="ARBA00007553"/>
    </source>
</evidence>
<dbReference type="GO" id="GO:0045087">
    <property type="term" value="P:innate immune response"/>
    <property type="evidence" value="ECO:0007669"/>
    <property type="project" value="UniProtKB-KW"/>
</dbReference>
<accession>A0A1L8E305</accession>
<dbReference type="Pfam" id="PF01510">
    <property type="entry name" value="Amidase_2"/>
    <property type="match status" value="1"/>
</dbReference>
<dbReference type="InterPro" id="IPR006619">
    <property type="entry name" value="PGRP_domain_met/bac"/>
</dbReference>
<evidence type="ECO:0000256" key="2">
    <source>
        <dbReference type="ARBA" id="ARBA00022588"/>
    </source>
</evidence>
<dbReference type="AlphaFoldDB" id="A0A1L8E305"/>
<dbReference type="GO" id="GO:0009253">
    <property type="term" value="P:peptidoglycan catabolic process"/>
    <property type="evidence" value="ECO:0007669"/>
    <property type="project" value="InterPro"/>
</dbReference>
<name>A0A1L8E305_9DIPT</name>
<protein>
    <submittedName>
        <fullName evidence="6">Putative peptidoglycan recognition protein le</fullName>
    </submittedName>
</protein>
<keyword evidence="3" id="KW-0391">Immunity</keyword>
<dbReference type="EMBL" id="GFDF01000964">
    <property type="protein sequence ID" value="JAV13120.1"/>
    <property type="molecule type" value="Transcribed_RNA"/>
</dbReference>
<dbReference type="FunFam" id="3.40.80.10:FF:000001">
    <property type="entry name" value="Peptidoglycan recognition protein 1"/>
    <property type="match status" value="1"/>
</dbReference>
<sequence>MESENLQENCVKEEKIKKVDVGEARDAEGNHVAGGEKLKFTSKWVEDNDFDASSSSAIDESTIYTSSVSDDFSDVVQNFDSATSLDMVVGKHKIITLDNEKQMQVNQTEILQHIFKGDSSVQTFDKIQIENSSRVHIGNVTYVTGPIHIITDTGGNRPQEHTEKIEKKNPSFYIGNTQQRLPNREPRIVDRRSWLAQPPMEDPVYVTEPYPYVIIAHTATESGINQAEMVYLVRIIQSFHIESRGWDDIGYNFLIGGDGSAYEGRGWNKMGSHTYGYNMKGFCIAFVGTYMNKLPSQISLDVAKMMIEKGVREGFIAPDYKLVGHCQCIPTESPGRMLYEEIKKWPNYSETI</sequence>
<dbReference type="GO" id="GO:0008270">
    <property type="term" value="F:zinc ion binding"/>
    <property type="evidence" value="ECO:0007669"/>
    <property type="project" value="InterPro"/>
</dbReference>
<feature type="domain" description="Peptidoglycan recognition protein family" evidence="5">
    <location>
        <begin position="186"/>
        <end position="329"/>
    </location>
</feature>